<dbReference type="AlphaFoldDB" id="A0A7T5RJN9"/>
<protein>
    <recommendedName>
        <fullName evidence="2">DUF8128 domain-containing protein</fullName>
    </recommendedName>
</protein>
<evidence type="ECO:0000256" key="1">
    <source>
        <dbReference type="SAM" id="Phobius"/>
    </source>
</evidence>
<dbReference type="Pfam" id="PF26449">
    <property type="entry name" value="DUF8128"/>
    <property type="match status" value="1"/>
</dbReference>
<evidence type="ECO:0000313" key="3">
    <source>
        <dbReference type="EMBL" id="QQG45398.1"/>
    </source>
</evidence>
<keyword evidence="1" id="KW-0812">Transmembrane</keyword>
<reference evidence="3 4" key="1">
    <citation type="submission" date="2020-07" db="EMBL/GenBank/DDBJ databases">
        <title>Huge and variable diversity of episymbiotic CPR bacteria and DPANN archaea in groundwater ecosystems.</title>
        <authorList>
            <person name="He C.Y."/>
            <person name="Keren R."/>
            <person name="Whittaker M."/>
            <person name="Farag I.F."/>
            <person name="Doudna J."/>
            <person name="Cate J.H.D."/>
            <person name="Banfield J.F."/>
        </authorList>
    </citation>
    <scope>NUCLEOTIDE SEQUENCE [LARGE SCALE GENOMIC DNA]</scope>
    <source>
        <strain evidence="3">NC_groundwater_541_Ag_S-0.1um_46_50</strain>
    </source>
</reference>
<dbReference type="Proteomes" id="UP000595618">
    <property type="component" value="Chromosome"/>
</dbReference>
<proteinExistence type="predicted"/>
<accession>A0A7T5RJN9</accession>
<feature type="transmembrane region" description="Helical" evidence="1">
    <location>
        <begin position="20"/>
        <end position="42"/>
    </location>
</feature>
<gene>
    <name evidence="3" type="ORF">HYW89_00470</name>
</gene>
<evidence type="ECO:0000313" key="4">
    <source>
        <dbReference type="Proteomes" id="UP000595618"/>
    </source>
</evidence>
<sequence length="439" mass="51126">MIFDPLTIVDILFRIEAGVFSFWWLWLFVALFFFTRSLWLTYVQEKFRLAIKWTIIELRVPREVRRSPKAMEQVFMGIHALYNAWSSFKEHWWDGEITLWFSCEVVSFGGEIHFYMRIPEKHRNMIEAALYSQYPDIGITQLSDDYVTRLPPTHKELEASGYKLFGNELRLEKPDAYPIKTYLEFETMEEEKQLDPISALLEVLSKIKPQEVIWLQILIRPTDNSWKKRGEDLIKKLKEETGRTQVETAAGKLVMIERSPGELEVLKAIERNIAKPGFETLIRYLYMATAEVFDSNFGQRGVYSALNQYASESLNRFKHNVKAWTRANIWFWPHIFPAKRVMARKERIYAAYRARKMYEDPAAPLTSKVQNIKAFHWGIKAQEVGKMVLNTEELATIFHPPTVAVLTGPLIKHVEARKVGPPAGLSIYGEGEEKLPGIK</sequence>
<organism evidence="3 4">
    <name type="scientific">Candidatus Sungiibacteriota bacterium</name>
    <dbReference type="NCBI Taxonomy" id="2750080"/>
    <lineage>
        <taxon>Bacteria</taxon>
        <taxon>Candidatus Sungiibacteriota</taxon>
    </lineage>
</organism>
<keyword evidence="1" id="KW-1133">Transmembrane helix</keyword>
<dbReference type="EMBL" id="CP066690">
    <property type="protein sequence ID" value="QQG45398.1"/>
    <property type="molecule type" value="Genomic_DNA"/>
</dbReference>
<feature type="domain" description="DUF8128" evidence="2">
    <location>
        <begin position="44"/>
        <end position="290"/>
    </location>
</feature>
<evidence type="ECO:0000259" key="2">
    <source>
        <dbReference type="Pfam" id="PF26449"/>
    </source>
</evidence>
<name>A0A7T5RJN9_9BACT</name>
<keyword evidence="1" id="KW-0472">Membrane</keyword>
<dbReference type="InterPro" id="IPR058441">
    <property type="entry name" value="DUF8128"/>
</dbReference>